<evidence type="ECO:0000259" key="2">
    <source>
        <dbReference type="Pfam" id="PF20694"/>
    </source>
</evidence>
<feature type="region of interest" description="Disordered" evidence="1">
    <location>
        <begin position="29"/>
        <end position="51"/>
    </location>
</feature>
<name>A0A9W9ZB02_9CNID</name>
<dbReference type="Proteomes" id="UP001163046">
    <property type="component" value="Unassembled WGS sequence"/>
</dbReference>
<keyword evidence="4" id="KW-1185">Reference proteome</keyword>
<feature type="region of interest" description="Disordered" evidence="1">
    <location>
        <begin position="170"/>
        <end position="205"/>
    </location>
</feature>
<dbReference type="EMBL" id="MU826367">
    <property type="protein sequence ID" value="KAJ7378406.1"/>
    <property type="molecule type" value="Genomic_DNA"/>
</dbReference>
<dbReference type="InterPro" id="IPR049341">
    <property type="entry name" value="TRADD-like_N"/>
</dbReference>
<feature type="compositionally biased region" description="Polar residues" evidence="1">
    <location>
        <begin position="321"/>
        <end position="332"/>
    </location>
</feature>
<organism evidence="3 4">
    <name type="scientific">Desmophyllum pertusum</name>
    <dbReference type="NCBI Taxonomy" id="174260"/>
    <lineage>
        <taxon>Eukaryota</taxon>
        <taxon>Metazoa</taxon>
        <taxon>Cnidaria</taxon>
        <taxon>Anthozoa</taxon>
        <taxon>Hexacorallia</taxon>
        <taxon>Scleractinia</taxon>
        <taxon>Caryophylliina</taxon>
        <taxon>Caryophylliidae</taxon>
        <taxon>Desmophyllum</taxon>
    </lineage>
</organism>
<protein>
    <submittedName>
        <fullName evidence="3">Death effector domain-containing</fullName>
    </submittedName>
</protein>
<evidence type="ECO:0000256" key="1">
    <source>
        <dbReference type="SAM" id="MobiDB-lite"/>
    </source>
</evidence>
<comment type="caution">
    <text evidence="3">The sequence shown here is derived from an EMBL/GenBank/DDBJ whole genome shotgun (WGS) entry which is preliminary data.</text>
</comment>
<feature type="domain" description="TRADD-like N-terminal" evidence="2">
    <location>
        <begin position="86"/>
        <end position="130"/>
    </location>
</feature>
<evidence type="ECO:0000313" key="4">
    <source>
        <dbReference type="Proteomes" id="UP001163046"/>
    </source>
</evidence>
<feature type="region of interest" description="Disordered" evidence="1">
    <location>
        <begin position="319"/>
        <end position="356"/>
    </location>
</feature>
<evidence type="ECO:0000313" key="3">
    <source>
        <dbReference type="EMBL" id="KAJ7378406.1"/>
    </source>
</evidence>
<feature type="compositionally biased region" description="Basic residues" evidence="1">
    <location>
        <begin position="346"/>
        <end position="356"/>
    </location>
</feature>
<sequence>IQIVVVSNIESFTRTVILNHPYGRPQLPQTVGNPDQEQAMGAEGCSEERQLNQQDPPTEIHIWNVILSFKESFVLFVQYLRYRFDVFVRRRDLGSLLITVECSSLQSLEGLWEDYCSGHLNEIAQEMLVTADVLEKLGLTDVKLKTFISEEEYEKGKQIFMDNSDQAPMSDKMKVSLEESPDEDDSQATDSVIGDPDISQGYSDCINTEKEDNASFSTLPSTFSTWEVNKDDDSDNERVSCLDGIGASFGKLQLSDQAVNTKPNSESVEELLQPCAKQSPSCSTATIVEKPHPAAKVKASHGQLKSETNTVPQLKEIALPTDTTGMRSNTTQSKVSSSPVPSPVVPKKKPVMNKKQKKFEEYRRMKELEEIRKDIQKNIDKDREKLEQKRDEKNKEMDGAKYLPSFDVKAAMDATSGSRRETSDKQTKVQGTNSTIFVLVRET</sequence>
<dbReference type="Pfam" id="PF20694">
    <property type="entry name" value="TRADD-like_N"/>
    <property type="match status" value="1"/>
</dbReference>
<gene>
    <name evidence="3" type="primary">DEDD2_2</name>
    <name evidence="3" type="ORF">OS493_023662</name>
</gene>
<dbReference type="AlphaFoldDB" id="A0A9W9ZB02"/>
<feature type="compositionally biased region" description="Basic and acidic residues" evidence="1">
    <location>
        <begin position="418"/>
        <end position="427"/>
    </location>
</feature>
<feature type="non-terminal residue" evidence="3">
    <location>
        <position position="443"/>
    </location>
</feature>
<proteinExistence type="predicted"/>
<feature type="compositionally biased region" description="Basic and acidic residues" evidence="1">
    <location>
        <begin position="376"/>
        <end position="399"/>
    </location>
</feature>
<dbReference type="OrthoDB" id="5985362at2759"/>
<feature type="region of interest" description="Disordered" evidence="1">
    <location>
        <begin position="376"/>
        <end position="434"/>
    </location>
</feature>
<reference evidence="3" key="1">
    <citation type="submission" date="2023-01" db="EMBL/GenBank/DDBJ databases">
        <title>Genome assembly of the deep-sea coral Lophelia pertusa.</title>
        <authorList>
            <person name="Herrera S."/>
            <person name="Cordes E."/>
        </authorList>
    </citation>
    <scope>NUCLEOTIDE SEQUENCE</scope>
    <source>
        <strain evidence="3">USNM1676648</strain>
        <tissue evidence="3">Polyp</tissue>
    </source>
</reference>
<accession>A0A9W9ZB02</accession>